<evidence type="ECO:0000313" key="3">
    <source>
        <dbReference type="Proteomes" id="UP001139012"/>
    </source>
</evidence>
<dbReference type="Proteomes" id="UP001139012">
    <property type="component" value="Unassembled WGS sequence"/>
</dbReference>
<evidence type="ECO:0000313" key="4">
    <source>
        <dbReference type="Proteomes" id="UP001139054"/>
    </source>
</evidence>
<accession>A0A9X1RJS0</accession>
<keyword evidence="3" id="KW-1185">Reference proteome</keyword>
<evidence type="ECO:0000313" key="1">
    <source>
        <dbReference type="EMBL" id="MCG2632468.1"/>
    </source>
</evidence>
<reference evidence="1" key="1">
    <citation type="submission" date="2022-01" db="EMBL/GenBank/DDBJ databases">
        <title>Genome sequnece data of strain Bradyrhizobium sp. nov.</title>
        <authorList>
            <person name="Zhang J."/>
        </authorList>
    </citation>
    <scope>NUCLEOTIDE SEQUENCE</scope>
    <source>
        <strain evidence="2">WYCCWR 12774</strain>
        <strain evidence="1">WYCCWR 13023</strain>
    </source>
</reference>
<protein>
    <submittedName>
        <fullName evidence="1">Uncharacterized protein</fullName>
    </submittedName>
</protein>
<dbReference type="EMBL" id="JAKLTY010000042">
    <property type="protein sequence ID" value="MCG2632468.1"/>
    <property type="molecule type" value="Genomic_DNA"/>
</dbReference>
<evidence type="ECO:0000313" key="2">
    <source>
        <dbReference type="EMBL" id="MCG2672955.1"/>
    </source>
</evidence>
<gene>
    <name evidence="2" type="ORF">L6637_39230</name>
    <name evidence="1" type="ORF">L6654_38335</name>
</gene>
<dbReference type="EMBL" id="JAKLUA010000029">
    <property type="protein sequence ID" value="MCG2672955.1"/>
    <property type="molecule type" value="Genomic_DNA"/>
</dbReference>
<organism evidence="1 4">
    <name type="scientific">Bradyrhizobium zhengyangense</name>
    <dbReference type="NCBI Taxonomy" id="2911009"/>
    <lineage>
        <taxon>Bacteria</taxon>
        <taxon>Pseudomonadati</taxon>
        <taxon>Pseudomonadota</taxon>
        <taxon>Alphaproteobacteria</taxon>
        <taxon>Hyphomicrobiales</taxon>
        <taxon>Nitrobacteraceae</taxon>
        <taxon>Bradyrhizobium</taxon>
    </lineage>
</organism>
<dbReference type="Proteomes" id="UP001139054">
    <property type="component" value="Unassembled WGS sequence"/>
</dbReference>
<name>A0A9X1RJS0_9BRAD</name>
<sequence>MLQWQAELYVDRAAELALDEISQSVCDVAVFPIDMALELARWGKAQAAPQVSVLGSAAANRPVRKRKGRSSELPRPAPCQKIRVKTI</sequence>
<proteinExistence type="predicted"/>
<comment type="caution">
    <text evidence="1">The sequence shown here is derived from an EMBL/GenBank/DDBJ whole genome shotgun (WGS) entry which is preliminary data.</text>
</comment>
<dbReference type="AlphaFoldDB" id="A0A9X1RJS0"/>
<dbReference type="RefSeq" id="WP_237874058.1">
    <property type="nucleotide sequence ID" value="NZ_JAKLTY010000042.1"/>
</dbReference>